<evidence type="ECO:0000256" key="4">
    <source>
        <dbReference type="ARBA" id="ARBA00022552"/>
    </source>
</evidence>
<dbReference type="InterPro" id="IPR016024">
    <property type="entry name" value="ARM-type_fold"/>
</dbReference>
<evidence type="ECO:0000256" key="7">
    <source>
        <dbReference type="SAM" id="MobiDB-lite"/>
    </source>
</evidence>
<evidence type="ECO:0000256" key="5">
    <source>
        <dbReference type="ARBA" id="ARBA00023242"/>
    </source>
</evidence>
<comment type="subcellular location">
    <subcellularLocation>
        <location evidence="1">Nucleus</location>
        <location evidence="1">Nucleolus</location>
    </subcellularLocation>
</comment>
<sequence>MAGTTISSQLHAIKTVLNASTDPEPGKKRPLTRPSILFDAKAAADVDLDTIYGIALSGLEVLISMEERFRNYKNDLFSLNSKELDRELLGQEENKRISASVASYLRLLSGFLELHSALKTLEYLIRRYKVHVYNSEDLILCALPYHDTHVFVQIVRLIDAGNSKWKFLDGVKESGARPPREVIVQQCIRDMGVLEAICNYATPAKKIQTSQHVTGFCTAVIFEVLGLVTIDNDIVKRILPYVSSGLQLGAKGLNQKASALMIVSLLAQKAALAPNVAKSLLNSVADMARTDAKEGRDMRWLRMSVMTIVSIVQLQCMESIPKKTLDAMNEIRDISGILSGLAKDFNIDKFLVVLLESLLEYSVSDDACHHNSLSMVKTVPMKAFVSRIVSKLLATHMKLSQGKFYNKQILVSICEKYPNESREVFYSFLKDAKIQSKKIQPSYDLLCKILDEHLDASREIPDPKSFFALEHSEADVRKSAVLSLDVANILEEKVAGSKRFYAIQDALLRRLYDDDLNVVLAVLNLKNVAAILSSPPLTEALQNVLQRCIQILLSSKHTVNVVLLFLLSVIQLNWVAKGSVFGSSSASSLPKDVALLCTQQVITTFKDQEQYAATFAKMIFPLLLVRPKTWRVNLKALELAKELKCPFYGNLVLLPVLEKKLDPGQISLVSTEIISKLAKTFSLRPDEYMPWLVTCCNSHEASKTLFFLILLQSLRMLNMDVGQFFAFFDCCFPILKSEWEMLESLGISTEQSKKKIVDGDLKGILEDLDTDINNLHAEILACLFLSLSEVFVATAPNGVSLDMKEKWVSILEVLFVFYACHSKGLSGGAYKKHLEYLSTNCKMPLMEITLKLFLEEGIPAAAQIESLHSFSHICSQLDETVARQLLPRLPSLLVPLSSDNQHVRQGAISCIKKLNLFLSHINKNGNDVASLHFLGDLLCLIIQQEKMILSDKNFLSSFFTSLLCSSSESLLVHSAIGTRFDESTRDNILEYLLGHALGLPSYAKLKILSLVKGAGSKLLSVSGVRSLLNDLLESRCSYYLGGVKSCNKLPQSEVDILCLLLECCTMANSSHEAQDLGDCILKALWVKDSEELAVIEPCMTILRNLSSSLYGDLKTETQELIFGNLLVLFRSANGIIQNSTRDALLKININSSVVVWTLDSIMGQKNIPATPQQGKKQKKSSKYHDPGSYSGILDREKTHSLLSALLEVILIKKNIVKRTSLVGPLFKLLHLIFVDDGWISEVTEQNKGLVAAPSSVVSETKTFIQQTLLLTLEDICASMGNDFQQKDITHIFDLQLLVSCARSSSDAVTRNHAFSLITTLVKIIPDKVLDQILDILAAVGDSTITQWDKYSQRVFEGLISAILPCWLSKTTNTDQLLQVFVDVLPQVAEHRRLPIIAHILRTLGEAENLGSLLFLLFQSLISRNNDLNFHVQGRSLEHLTFAINKLWEYEFAVTLCEQYSCTTWLPSLVLALKKIGNNSLNEDTSIHLLVAMHFVANKLRDPENYYKLELEETSNEIQTMTGDLMEQVVYHLHLVDSKKKHVGVPAFIKSELKEFIRGVLKTLIRGLLPSTFFKVTITLISHADKNVRKKALGLLCETMKNLGTNTKIDKKNLVSNLRSLWLNLNKTSEESFEKLCLEILTLLDAHDDSSSTSLKLAAVSALEALANRFPSQDKVLGMCFGSVCRGICSDNTIFSSHCLRTTGALVNALGPRALPELPSVMDSILGRSPDVSSAVAEIQRTHNSATWSSSEHSLFMSILLTLEAVITKLSGFLNPYLGDILKLVVLHPLSFSAADQKQKLKADVVRKLITDKIPVRLLLSPVLSIYSDAFKSGDSSLLIVFEMLGNLVGSMDRSSVGAYHAKVFDLCLLALDIRHQNPASVQNISSVEQYVLNAIVTLTMKLTETMFRPLFVKTIEWSGINLKGDEEHPESANGRAISFYSVVNKLAESHRSLFVPYFKYFLDGCVRFLLDAEVMNTGLSQKKKKAKLNNKTKDKDGELSPPMWHLRALILSSLHKCFLYDTGNSRFLGSSNFQAREISCFLHYCCLIVLLKPLVSQLVVEPPVDIGSHPDVPSIEEVDNLLVACIGQMAVTAGSDLLWKPLNHEVLMQTRSEKIRARMLGLRIIKHFVENLKEEFLVFLPETIPFFGELLEDSELPVKSLAQEILKEMESMSGESLREYL</sequence>
<dbReference type="GO" id="GO:0045943">
    <property type="term" value="P:positive regulation of transcription by RNA polymerase I"/>
    <property type="evidence" value="ECO:0007669"/>
    <property type="project" value="TreeGrafter"/>
</dbReference>
<feature type="domain" description="BP28 C-terminal" evidence="8">
    <location>
        <begin position="1853"/>
        <end position="2025"/>
    </location>
</feature>
<dbReference type="Gene3D" id="1.25.10.10">
    <property type="entry name" value="Leucine-rich Repeat Variant"/>
    <property type="match status" value="1"/>
</dbReference>
<organism evidence="9">
    <name type="scientific">Salvia splendens</name>
    <name type="common">Scarlet sage</name>
    <dbReference type="NCBI Taxonomy" id="180675"/>
    <lineage>
        <taxon>Eukaryota</taxon>
        <taxon>Viridiplantae</taxon>
        <taxon>Streptophyta</taxon>
        <taxon>Embryophyta</taxon>
        <taxon>Tracheophyta</taxon>
        <taxon>Spermatophyta</taxon>
        <taxon>Magnoliopsida</taxon>
        <taxon>eudicotyledons</taxon>
        <taxon>Gunneridae</taxon>
        <taxon>Pentapetalae</taxon>
        <taxon>asterids</taxon>
        <taxon>lamiids</taxon>
        <taxon>Lamiales</taxon>
        <taxon>Lamiaceae</taxon>
        <taxon>Nepetoideae</taxon>
        <taxon>Mentheae</taxon>
        <taxon>Salviinae</taxon>
        <taxon>Salvia</taxon>
        <taxon>Salvia subgen. Calosphace</taxon>
        <taxon>core Calosphace</taxon>
    </lineage>
</organism>
<dbReference type="Pfam" id="PF24477">
    <property type="entry name" value="ARM_At3g06530"/>
    <property type="match status" value="1"/>
</dbReference>
<gene>
    <name evidence="9" type="ORF">SASPL_115870</name>
</gene>
<keyword evidence="10" id="KW-1185">Reference proteome</keyword>
<dbReference type="Pfam" id="PF12397">
    <property type="entry name" value="U3snoRNP10"/>
    <property type="match status" value="1"/>
</dbReference>
<dbReference type="InterPro" id="IPR056384">
    <property type="entry name" value="ARM_At3g06530"/>
</dbReference>
<dbReference type="GO" id="GO:0000462">
    <property type="term" value="P:maturation of SSU-rRNA from tricistronic rRNA transcript (SSU-rRNA, 5.8S rRNA, LSU-rRNA)"/>
    <property type="evidence" value="ECO:0007669"/>
    <property type="project" value="TreeGrafter"/>
</dbReference>
<dbReference type="PANTHER" id="PTHR13457:SF1">
    <property type="entry name" value="HEAT REPEAT-CONTAINING PROTEIN 1"/>
    <property type="match status" value="1"/>
</dbReference>
<name>A0A8X8Y8E8_SALSN</name>
<dbReference type="GO" id="GO:0032040">
    <property type="term" value="C:small-subunit processome"/>
    <property type="evidence" value="ECO:0007669"/>
    <property type="project" value="TreeGrafter"/>
</dbReference>
<evidence type="ECO:0000313" key="9">
    <source>
        <dbReference type="EMBL" id="KAG6425435.1"/>
    </source>
</evidence>
<accession>A0A8X8Y8E8</accession>
<dbReference type="InterPro" id="IPR011989">
    <property type="entry name" value="ARM-like"/>
</dbReference>
<dbReference type="GO" id="GO:0030686">
    <property type="term" value="C:90S preribosome"/>
    <property type="evidence" value="ECO:0007669"/>
    <property type="project" value="TreeGrafter"/>
</dbReference>
<feature type="region of interest" description="Disordered" evidence="7">
    <location>
        <begin position="1167"/>
        <end position="1190"/>
    </location>
</feature>
<comment type="similarity">
    <text evidence="2">Belongs to the HEATR1/UTP10 family.</text>
</comment>
<keyword evidence="4" id="KW-0698">rRNA processing</keyword>
<keyword evidence="3" id="KW-0690">Ribosome biogenesis</keyword>
<dbReference type="Pfam" id="PF08146">
    <property type="entry name" value="BP28CT"/>
    <property type="match status" value="1"/>
</dbReference>
<evidence type="ECO:0000259" key="8">
    <source>
        <dbReference type="SMART" id="SM01036"/>
    </source>
</evidence>
<evidence type="ECO:0000256" key="1">
    <source>
        <dbReference type="ARBA" id="ARBA00004604"/>
    </source>
</evidence>
<dbReference type="GO" id="GO:0034455">
    <property type="term" value="C:t-UTP complex"/>
    <property type="evidence" value="ECO:0007669"/>
    <property type="project" value="TreeGrafter"/>
</dbReference>
<dbReference type="Proteomes" id="UP000298416">
    <property type="component" value="Unassembled WGS sequence"/>
</dbReference>
<evidence type="ECO:0000313" key="10">
    <source>
        <dbReference type="Proteomes" id="UP000298416"/>
    </source>
</evidence>
<evidence type="ECO:0000256" key="3">
    <source>
        <dbReference type="ARBA" id="ARBA00022517"/>
    </source>
</evidence>
<reference evidence="9" key="1">
    <citation type="submission" date="2018-01" db="EMBL/GenBank/DDBJ databases">
        <authorList>
            <person name="Mao J.F."/>
        </authorList>
    </citation>
    <scope>NUCLEOTIDE SEQUENCE</scope>
    <source>
        <strain evidence="9">Huo1</strain>
        <tissue evidence="9">Leaf</tissue>
    </source>
</reference>
<dbReference type="EMBL" id="PNBA02000005">
    <property type="protein sequence ID" value="KAG6425435.1"/>
    <property type="molecule type" value="Genomic_DNA"/>
</dbReference>
<dbReference type="GO" id="GO:0030515">
    <property type="term" value="F:snoRNA binding"/>
    <property type="evidence" value="ECO:0007669"/>
    <property type="project" value="TreeGrafter"/>
</dbReference>
<dbReference type="InterPro" id="IPR022125">
    <property type="entry name" value="U3snoRNP10_N"/>
</dbReference>
<dbReference type="SMART" id="SM01036">
    <property type="entry name" value="BP28CT"/>
    <property type="match status" value="1"/>
</dbReference>
<proteinExistence type="inferred from homology"/>
<reference evidence="9" key="2">
    <citation type="submission" date="2020-08" db="EMBL/GenBank/DDBJ databases">
        <title>Plant Genome Project.</title>
        <authorList>
            <person name="Zhang R.-G."/>
        </authorList>
    </citation>
    <scope>NUCLEOTIDE SEQUENCE</scope>
    <source>
        <strain evidence="9">Huo1</strain>
        <tissue evidence="9">Leaf</tissue>
    </source>
</reference>
<protein>
    <recommendedName>
        <fullName evidence="8">BP28 C-terminal domain-containing protein</fullName>
    </recommendedName>
</protein>
<dbReference type="InterPro" id="IPR012954">
    <property type="entry name" value="BP28_C_dom"/>
</dbReference>
<evidence type="ECO:0000256" key="6">
    <source>
        <dbReference type="ARBA" id="ARBA00023274"/>
    </source>
</evidence>
<evidence type="ECO:0000256" key="2">
    <source>
        <dbReference type="ARBA" id="ARBA00010559"/>
    </source>
</evidence>
<keyword evidence="6" id="KW-0687">Ribonucleoprotein</keyword>
<keyword evidence="5" id="KW-0539">Nucleus</keyword>
<dbReference type="Pfam" id="PF23243">
    <property type="entry name" value="HEAT_HEATR1"/>
    <property type="match status" value="1"/>
</dbReference>
<dbReference type="InterPro" id="IPR040191">
    <property type="entry name" value="UTP10"/>
</dbReference>
<dbReference type="InterPro" id="IPR056473">
    <property type="entry name" value="HEAT_Utp10/HEAT1"/>
</dbReference>
<comment type="caution">
    <text evidence="9">The sequence shown here is derived from an EMBL/GenBank/DDBJ whole genome shotgun (WGS) entry which is preliminary data.</text>
</comment>
<dbReference type="PANTHER" id="PTHR13457">
    <property type="entry name" value="BAP28"/>
    <property type="match status" value="1"/>
</dbReference>
<dbReference type="SUPFAM" id="SSF48371">
    <property type="entry name" value="ARM repeat"/>
    <property type="match status" value="2"/>
</dbReference>